<dbReference type="EMBL" id="ALIF01000001">
    <property type="protein sequence ID" value="EJO16775.1"/>
    <property type="molecule type" value="Genomic_DNA"/>
</dbReference>
<name>J7T6R2_STRSL</name>
<accession>J7T6R2</accession>
<protein>
    <submittedName>
        <fullName evidence="1">Putative cytosolic protein</fullName>
    </submittedName>
</protein>
<dbReference type="InterPro" id="IPR029058">
    <property type="entry name" value="AB_hydrolase_fold"/>
</dbReference>
<dbReference type="Gene3D" id="3.40.50.1820">
    <property type="entry name" value="alpha/beta hydrolase"/>
    <property type="match status" value="1"/>
</dbReference>
<evidence type="ECO:0000313" key="1">
    <source>
        <dbReference type="EMBL" id="EJO16775.1"/>
    </source>
</evidence>
<dbReference type="Pfam" id="PF00756">
    <property type="entry name" value="Esterase"/>
    <property type="match status" value="1"/>
</dbReference>
<dbReference type="SUPFAM" id="SSF53474">
    <property type="entry name" value="alpha/beta-Hydrolases"/>
    <property type="match status" value="1"/>
</dbReference>
<evidence type="ECO:0000313" key="2">
    <source>
        <dbReference type="Proteomes" id="UP000006983"/>
    </source>
</evidence>
<dbReference type="PANTHER" id="PTHR48098">
    <property type="entry name" value="ENTEROCHELIN ESTERASE-RELATED"/>
    <property type="match status" value="1"/>
</dbReference>
<dbReference type="InterPro" id="IPR000801">
    <property type="entry name" value="Esterase-like"/>
</dbReference>
<dbReference type="InterPro" id="IPR050583">
    <property type="entry name" value="Mycobacterial_A85_antigen"/>
</dbReference>
<keyword evidence="2" id="KW-1185">Reference proteome</keyword>
<proteinExistence type="predicted"/>
<organism evidence="1 2">
    <name type="scientific">Streptococcus salivarius K12</name>
    <dbReference type="NCBI Taxonomy" id="1200793"/>
    <lineage>
        <taxon>Bacteria</taxon>
        <taxon>Bacillati</taxon>
        <taxon>Bacillota</taxon>
        <taxon>Bacilli</taxon>
        <taxon>Lactobacillales</taxon>
        <taxon>Streptococcaceae</taxon>
        <taxon>Streptococcus</taxon>
    </lineage>
</organism>
<reference evidence="1 2" key="1">
    <citation type="journal article" date="2012" name="J. Bacteriol.">
        <title>Genome Sequence of the Lantibiotic Bacteriocin Producer Streptococcus salivarius Strain K12.</title>
        <authorList>
            <person name="Barretto C."/>
            <person name="Alvarez-Martin P."/>
            <person name="Foata F."/>
            <person name="Renault P."/>
            <person name="Berger B."/>
        </authorList>
    </citation>
    <scope>NUCLEOTIDE SEQUENCE [LARGE SCALE GENOMIC DNA]</scope>
    <source>
        <strain evidence="1 2">K12</strain>
    </source>
</reference>
<dbReference type="Proteomes" id="UP000006983">
    <property type="component" value="Unassembled WGS sequence"/>
</dbReference>
<comment type="caution">
    <text evidence="1">The sequence shown here is derived from an EMBL/GenBank/DDBJ whole genome shotgun (WGS) entry which is preliminary data.</text>
</comment>
<dbReference type="AlphaFoldDB" id="J7T6R2"/>
<dbReference type="PANTHER" id="PTHR48098:SF6">
    <property type="entry name" value="FERRI-BACILLIBACTIN ESTERASE BESA"/>
    <property type="match status" value="1"/>
</dbReference>
<sequence length="236" mass="26969">MILLRRLMTLLINKDFVCHDIRVTIALPESYDATKTYPVVFLNDGQLDYLGKLADSVILVGLEPKNRLDDFTPWYAQALRPGSPDFGGKLASYHDQLFGHILNSIQEEFRLDDSRMAYGGYSLGGLAAIHSLYSSDKMPFIFSICGSFWYSDFVDYCQSHQLLNKSCSVYLRNGLTEGSNHKNRLAKAPSFAKEVHECIKKQCLSTYSALDPYGHHDNLQERYDAFSDWLIEEWKL</sequence>
<dbReference type="PATRIC" id="fig|1200793.3.peg.663"/>
<gene>
    <name evidence="1" type="ORF">RSSL_01507</name>
</gene>